<dbReference type="GO" id="GO:0016020">
    <property type="term" value="C:membrane"/>
    <property type="evidence" value="ECO:0007669"/>
    <property type="project" value="InterPro"/>
</dbReference>
<protein>
    <submittedName>
        <fullName evidence="4">ECF transporter S component</fullName>
    </submittedName>
</protein>
<dbReference type="InterPro" id="IPR009825">
    <property type="entry name" value="ECF_substrate-spec-like"/>
</dbReference>
<feature type="transmembrane region" description="Helical" evidence="3">
    <location>
        <begin position="7"/>
        <end position="27"/>
    </location>
</feature>
<dbReference type="OrthoDB" id="411368at2"/>
<dbReference type="Proteomes" id="UP000298381">
    <property type="component" value="Unassembled WGS sequence"/>
</dbReference>
<evidence type="ECO:0000256" key="2">
    <source>
        <dbReference type="ARBA" id="ARBA00022989"/>
    </source>
</evidence>
<keyword evidence="3" id="KW-0472">Membrane</keyword>
<keyword evidence="1 3" id="KW-0812">Transmembrane</keyword>
<keyword evidence="5" id="KW-1185">Reference proteome</keyword>
<reference evidence="4 5" key="1">
    <citation type="submission" date="2019-03" db="EMBL/GenBank/DDBJ databases">
        <title>Draft genome sequence data and analysis of a Fermenting Bacterium, Soehngenia longevitae strain 1933PT, isolated from petroleum reservoir in Azerbaijan.</title>
        <authorList>
            <person name="Grouzdev D.S."/>
            <person name="Bidzhieva S.K."/>
            <person name="Sokolova D.S."/>
            <person name="Tourova T.P."/>
            <person name="Poltaraus A.B."/>
            <person name="Nazina T.N."/>
        </authorList>
    </citation>
    <scope>NUCLEOTIDE SEQUENCE [LARGE SCALE GENOMIC DNA]</scope>
    <source>
        <strain evidence="4 5">1933P</strain>
    </source>
</reference>
<comment type="caution">
    <text evidence="4">The sequence shown here is derived from an EMBL/GenBank/DDBJ whole genome shotgun (WGS) entry which is preliminary data.</text>
</comment>
<gene>
    <name evidence="4" type="ORF">E4100_00050</name>
</gene>
<accession>A0A4Z0D9M0</accession>
<evidence type="ECO:0000313" key="5">
    <source>
        <dbReference type="Proteomes" id="UP000298381"/>
    </source>
</evidence>
<feature type="transmembrane region" description="Helical" evidence="3">
    <location>
        <begin position="108"/>
        <end position="132"/>
    </location>
</feature>
<proteinExistence type="predicted"/>
<feature type="transmembrane region" description="Helical" evidence="3">
    <location>
        <begin position="138"/>
        <end position="155"/>
    </location>
</feature>
<sequence length="161" mass="16984">MNNTKKLVSYGVLMALTVVMTMVIHIPSPAQTGYINLGDMVIFIAAFFFGKKAGFLVGGIGSAIADLLLGYSVFAPVTLIAKGLEGFIAGAIFETDLGKKHPIFPSSIGGLIMALGYFIAEIFMFGFNASLINLPANIVQGLFGAVAASMLYKLLKGKINL</sequence>
<evidence type="ECO:0000256" key="3">
    <source>
        <dbReference type="SAM" id="Phobius"/>
    </source>
</evidence>
<keyword evidence="2 3" id="KW-1133">Transmembrane helix</keyword>
<evidence type="ECO:0000256" key="1">
    <source>
        <dbReference type="ARBA" id="ARBA00022692"/>
    </source>
</evidence>
<evidence type="ECO:0000313" key="4">
    <source>
        <dbReference type="EMBL" id="TFZ41574.1"/>
    </source>
</evidence>
<dbReference type="RefSeq" id="WP_135269729.1">
    <property type="nucleotide sequence ID" value="NZ_SRIB01000001.1"/>
</dbReference>
<dbReference type="PANTHER" id="PTHR37815">
    <property type="entry name" value="UPF0397 PROTEIN BC_2624-RELATED"/>
    <property type="match status" value="1"/>
</dbReference>
<organism evidence="4 5">
    <name type="scientific">Soehngenia longivitae</name>
    <dbReference type="NCBI Taxonomy" id="2562294"/>
    <lineage>
        <taxon>Bacteria</taxon>
        <taxon>Bacillati</taxon>
        <taxon>Bacillota</taxon>
        <taxon>Tissierellia</taxon>
        <taxon>Tissierellales</taxon>
        <taxon>Tissierellaceae</taxon>
        <taxon>Soehngenia</taxon>
    </lineage>
</organism>
<dbReference type="PANTHER" id="PTHR37815:SF3">
    <property type="entry name" value="UPF0397 PROTEIN SPR0429"/>
    <property type="match status" value="1"/>
</dbReference>
<dbReference type="Pfam" id="PF07155">
    <property type="entry name" value="ECF-ribofla_trS"/>
    <property type="match status" value="1"/>
</dbReference>
<dbReference type="EMBL" id="SRIB01000001">
    <property type="protein sequence ID" value="TFZ41574.1"/>
    <property type="molecule type" value="Genomic_DNA"/>
</dbReference>
<name>A0A4Z0D9M0_9FIRM</name>
<dbReference type="AlphaFoldDB" id="A0A4Z0D9M0"/>
<dbReference type="Gene3D" id="1.10.1760.20">
    <property type="match status" value="1"/>
</dbReference>